<sequence>MGKVKKGEKTIFICDGKKCCRYNQEVKSCLKELFDAQGDNCAFSMCAMKCQGMCKQAPVVYVSSHDKYKKEVGRKKAKKIFEKYVV</sequence>
<name>A0A7K1GL43_9FLAO</name>
<dbReference type="CDD" id="cd02980">
    <property type="entry name" value="TRX_Fd_family"/>
    <property type="match status" value="1"/>
</dbReference>
<dbReference type="Proteomes" id="UP000488936">
    <property type="component" value="Unassembled WGS sequence"/>
</dbReference>
<dbReference type="SUPFAM" id="SSF52833">
    <property type="entry name" value="Thioredoxin-like"/>
    <property type="match status" value="1"/>
</dbReference>
<accession>A0A7K1GL43</accession>
<organism evidence="1 2">
    <name type="scientific">Myroides pelagicus</name>
    <dbReference type="NCBI Taxonomy" id="270914"/>
    <lineage>
        <taxon>Bacteria</taxon>
        <taxon>Pseudomonadati</taxon>
        <taxon>Bacteroidota</taxon>
        <taxon>Flavobacteriia</taxon>
        <taxon>Flavobacteriales</taxon>
        <taxon>Flavobacteriaceae</taxon>
        <taxon>Myroides</taxon>
    </lineage>
</organism>
<protein>
    <submittedName>
        <fullName evidence="1">(2Fe-2S) ferredoxin domain-containing protein</fullName>
    </submittedName>
</protein>
<dbReference type="RefSeq" id="WP_155035132.1">
    <property type="nucleotide sequence ID" value="NZ_JAYMMG010000012.1"/>
</dbReference>
<gene>
    <name evidence="1" type="ORF">GJV77_04360</name>
</gene>
<proteinExistence type="predicted"/>
<evidence type="ECO:0000313" key="2">
    <source>
        <dbReference type="Proteomes" id="UP000488936"/>
    </source>
</evidence>
<evidence type="ECO:0000313" key="1">
    <source>
        <dbReference type="EMBL" id="MTH29153.1"/>
    </source>
</evidence>
<dbReference type="Gene3D" id="3.40.30.10">
    <property type="entry name" value="Glutaredoxin"/>
    <property type="match status" value="1"/>
</dbReference>
<dbReference type="InterPro" id="IPR036249">
    <property type="entry name" value="Thioredoxin-like_sf"/>
</dbReference>
<comment type="caution">
    <text evidence="1">The sequence shown here is derived from an EMBL/GenBank/DDBJ whole genome shotgun (WGS) entry which is preliminary data.</text>
</comment>
<dbReference type="Pfam" id="PF01257">
    <property type="entry name" value="2Fe-2S_thioredx"/>
    <property type="match status" value="1"/>
</dbReference>
<reference evidence="1 2" key="1">
    <citation type="journal article" date="2006" name="Int. J. Syst. Evol. Microbiol.">
        <title>Myroides pelagicus sp. nov., isolated from seawater in Thailand.</title>
        <authorList>
            <person name="Yoon J."/>
            <person name="Maneerat S."/>
            <person name="Kawai F."/>
            <person name="Yokota A."/>
        </authorList>
    </citation>
    <scope>NUCLEOTIDE SEQUENCE [LARGE SCALE GENOMIC DNA]</scope>
    <source>
        <strain evidence="1 2">SM1T</strain>
    </source>
</reference>
<dbReference type="EMBL" id="WMJY01000006">
    <property type="protein sequence ID" value="MTH29153.1"/>
    <property type="molecule type" value="Genomic_DNA"/>
</dbReference>
<keyword evidence="2" id="KW-1185">Reference proteome</keyword>
<dbReference type="OrthoDB" id="99480at2"/>
<dbReference type="AlphaFoldDB" id="A0A7K1GL43"/>